<dbReference type="InterPro" id="IPR024079">
    <property type="entry name" value="MetalloPept_cat_dom_sf"/>
</dbReference>
<dbReference type="Proteomes" id="UP000245370">
    <property type="component" value="Unassembled WGS sequence"/>
</dbReference>
<dbReference type="OrthoDB" id="9786424at2"/>
<evidence type="ECO:0000313" key="2">
    <source>
        <dbReference type="EMBL" id="PWH84896.1"/>
    </source>
</evidence>
<dbReference type="InterPro" id="IPR010384">
    <property type="entry name" value="MtfA_fam"/>
</dbReference>
<keyword evidence="1" id="KW-0812">Transmembrane</keyword>
<dbReference type="Gene3D" id="1.10.472.150">
    <property type="entry name" value="Glucose-regulated metallo-peptidase M90, N-terminal domain"/>
    <property type="match status" value="1"/>
</dbReference>
<organism evidence="2 3">
    <name type="scientific">Brumimicrobium oceani</name>
    <dbReference type="NCBI Taxonomy" id="2100725"/>
    <lineage>
        <taxon>Bacteria</taxon>
        <taxon>Pseudomonadati</taxon>
        <taxon>Bacteroidota</taxon>
        <taxon>Flavobacteriia</taxon>
        <taxon>Flavobacteriales</taxon>
        <taxon>Crocinitomicaceae</taxon>
        <taxon>Brumimicrobium</taxon>
    </lineage>
</organism>
<protein>
    <submittedName>
        <fullName evidence="2">Peptidase</fullName>
    </submittedName>
</protein>
<dbReference type="PANTHER" id="PTHR30164:SF2">
    <property type="entry name" value="PROTEIN MTFA"/>
    <property type="match status" value="1"/>
</dbReference>
<dbReference type="GO" id="GO:0004177">
    <property type="term" value="F:aminopeptidase activity"/>
    <property type="evidence" value="ECO:0007669"/>
    <property type="project" value="TreeGrafter"/>
</dbReference>
<gene>
    <name evidence="2" type="ORF">DIT68_12190</name>
</gene>
<keyword evidence="3" id="KW-1185">Reference proteome</keyword>
<keyword evidence="1" id="KW-1133">Transmembrane helix</keyword>
<dbReference type="AlphaFoldDB" id="A0A2U2XAS1"/>
<comment type="caution">
    <text evidence="2">The sequence shown here is derived from an EMBL/GenBank/DDBJ whole genome shotgun (WGS) entry which is preliminary data.</text>
</comment>
<dbReference type="RefSeq" id="WP_109360088.1">
    <property type="nucleotide sequence ID" value="NZ_QFRJ01000010.1"/>
</dbReference>
<dbReference type="EMBL" id="QFRJ01000010">
    <property type="protein sequence ID" value="PWH84896.1"/>
    <property type="molecule type" value="Genomic_DNA"/>
</dbReference>
<reference evidence="2 3" key="2">
    <citation type="submission" date="2018-05" db="EMBL/GenBank/DDBJ databases">
        <authorList>
            <person name="Lanie J.A."/>
            <person name="Ng W.-L."/>
            <person name="Kazmierczak K.M."/>
            <person name="Andrzejewski T.M."/>
            <person name="Davidsen T.M."/>
            <person name="Wayne K.J."/>
            <person name="Tettelin H."/>
            <person name="Glass J.I."/>
            <person name="Rusch D."/>
            <person name="Podicherti R."/>
            <person name="Tsui H.-C.T."/>
            <person name="Winkler M.E."/>
        </authorList>
    </citation>
    <scope>NUCLEOTIDE SEQUENCE [LARGE SCALE GENOMIC DNA]</scope>
    <source>
        <strain evidence="2 3">C305</strain>
    </source>
</reference>
<dbReference type="Gene3D" id="3.40.390.10">
    <property type="entry name" value="Collagenase (Catalytic Domain)"/>
    <property type="match status" value="1"/>
</dbReference>
<accession>A0A2U2XAS1</accession>
<dbReference type="PANTHER" id="PTHR30164">
    <property type="entry name" value="MTFA PEPTIDASE"/>
    <property type="match status" value="1"/>
</dbReference>
<dbReference type="Pfam" id="PF06167">
    <property type="entry name" value="Peptidase_M90"/>
    <property type="match status" value="1"/>
</dbReference>
<dbReference type="GO" id="GO:0005829">
    <property type="term" value="C:cytosol"/>
    <property type="evidence" value="ECO:0007669"/>
    <property type="project" value="TreeGrafter"/>
</dbReference>
<proteinExistence type="predicted"/>
<evidence type="ECO:0000313" key="3">
    <source>
        <dbReference type="Proteomes" id="UP000245370"/>
    </source>
</evidence>
<sequence length="268" mass="30625">MNNITIYLIAGVVLGALLGYRKLKEAKQGFHNSIKPLNKNSSKKPFPSLWRSILQDRVSFYNRLSREEKTEFERKVHVFLLNVNIRGINTEVSHEDKILIAAGAVIPVFRFSRWNYANLKEVQLYPDKFQIPDSTRMAHGLVGWGAMEGIVMLSRKSVLEGFHDNSDNKNVVIHEFIHILDKQDGKIDGVLGNSMNDVDLMPWLHIINIKMNEIDFGTSTIRDYGAANRAEFLAVVSEFFFENPERLRVEHPGLYNALDAFYGEKSGK</sequence>
<reference evidence="2 3" key="1">
    <citation type="submission" date="2018-05" db="EMBL/GenBank/DDBJ databases">
        <title>Brumimicrobium oceani sp. nov., isolated from coastal sediment.</title>
        <authorList>
            <person name="Kou Y."/>
        </authorList>
    </citation>
    <scope>NUCLEOTIDE SEQUENCE [LARGE SCALE GENOMIC DNA]</scope>
    <source>
        <strain evidence="2 3">C305</strain>
    </source>
</reference>
<dbReference type="GO" id="GO:0008237">
    <property type="term" value="F:metallopeptidase activity"/>
    <property type="evidence" value="ECO:0007669"/>
    <property type="project" value="InterPro"/>
</dbReference>
<name>A0A2U2XAS1_9FLAO</name>
<dbReference type="InterPro" id="IPR042252">
    <property type="entry name" value="MtfA_N"/>
</dbReference>
<dbReference type="CDD" id="cd20169">
    <property type="entry name" value="Peptidase_M90_mtfA"/>
    <property type="match status" value="1"/>
</dbReference>
<feature type="transmembrane region" description="Helical" evidence="1">
    <location>
        <begin position="6"/>
        <end position="23"/>
    </location>
</feature>
<keyword evidence="1" id="KW-0472">Membrane</keyword>
<evidence type="ECO:0000256" key="1">
    <source>
        <dbReference type="SAM" id="Phobius"/>
    </source>
</evidence>
<dbReference type="SUPFAM" id="SSF55486">
    <property type="entry name" value="Metalloproteases ('zincins'), catalytic domain"/>
    <property type="match status" value="1"/>
</dbReference>